<reference evidence="2" key="1">
    <citation type="submission" date="2018-05" db="EMBL/GenBank/DDBJ databases">
        <authorList>
            <person name="Feng T."/>
        </authorList>
    </citation>
    <scope>NUCLEOTIDE SEQUENCE [LARGE SCALE GENOMIC DNA]</scope>
    <source>
        <strain evidence="2">S27</strain>
    </source>
</reference>
<dbReference type="EMBL" id="QHKS01000010">
    <property type="protein sequence ID" value="RDK01612.1"/>
    <property type="molecule type" value="Genomic_DNA"/>
</dbReference>
<evidence type="ECO:0000313" key="2">
    <source>
        <dbReference type="Proteomes" id="UP000254875"/>
    </source>
</evidence>
<name>A0A370N7Q9_9BURK</name>
<accession>A0A370N7Q9</accession>
<organism evidence="1 2">
    <name type="scientific">Paraburkholderia lacunae</name>
    <dbReference type="NCBI Taxonomy" id="2211104"/>
    <lineage>
        <taxon>Bacteria</taxon>
        <taxon>Pseudomonadati</taxon>
        <taxon>Pseudomonadota</taxon>
        <taxon>Betaproteobacteria</taxon>
        <taxon>Burkholderiales</taxon>
        <taxon>Burkholderiaceae</taxon>
        <taxon>Paraburkholderia</taxon>
    </lineage>
</organism>
<protein>
    <recommendedName>
        <fullName evidence="3">HNH endonuclease</fullName>
    </recommendedName>
</protein>
<sequence>MNARKTMPRKRDPRLEVRDWSKVPRHLKLSINLIPRPLHRRNLRVALGDRWRPFADKIKRERGPLCEICGAFPATASDCHAHEEWSYDEHAHPSVAKLERIAIVCSKCHSVEHFTNTGIRWREGKLSGEQFAAIRSHFYVVNGIDANELPWYLDYHYEHAQQIEQRRSMWLWRIDFGEFASMLSSVEIERMQPNAGTLR</sequence>
<gene>
    <name evidence="1" type="ORF">DLM46_17580</name>
</gene>
<comment type="caution">
    <text evidence="1">The sequence shown here is derived from an EMBL/GenBank/DDBJ whole genome shotgun (WGS) entry which is preliminary data.</text>
</comment>
<keyword evidence="2" id="KW-1185">Reference proteome</keyword>
<dbReference type="AlphaFoldDB" id="A0A370N7Q9"/>
<evidence type="ECO:0008006" key="3">
    <source>
        <dbReference type="Google" id="ProtNLM"/>
    </source>
</evidence>
<dbReference type="Proteomes" id="UP000254875">
    <property type="component" value="Unassembled WGS sequence"/>
</dbReference>
<evidence type="ECO:0000313" key="1">
    <source>
        <dbReference type="EMBL" id="RDK01612.1"/>
    </source>
</evidence>
<proteinExistence type="predicted"/>